<feature type="compositionally biased region" description="Low complexity" evidence="2">
    <location>
        <begin position="67"/>
        <end position="80"/>
    </location>
</feature>
<feature type="compositionally biased region" description="Polar residues" evidence="2">
    <location>
        <begin position="1341"/>
        <end position="1360"/>
    </location>
</feature>
<dbReference type="CDD" id="cd00167">
    <property type="entry name" value="SANT"/>
    <property type="match status" value="1"/>
</dbReference>
<dbReference type="GeneTree" id="ENSGT00940000159022"/>
<feature type="region of interest" description="Disordered" evidence="2">
    <location>
        <begin position="391"/>
        <end position="465"/>
    </location>
</feature>
<name>S4RL32_PETMA</name>
<feature type="compositionally biased region" description="Low complexity" evidence="2">
    <location>
        <begin position="1200"/>
        <end position="1209"/>
    </location>
</feature>
<dbReference type="PROSITE" id="PS51293">
    <property type="entry name" value="SANT"/>
    <property type="match status" value="1"/>
</dbReference>
<dbReference type="Gene3D" id="1.20.58.1880">
    <property type="match status" value="1"/>
</dbReference>
<evidence type="ECO:0000259" key="3">
    <source>
        <dbReference type="PROSITE" id="PS51293"/>
    </source>
</evidence>
<evidence type="ECO:0000256" key="1">
    <source>
        <dbReference type="ARBA" id="ARBA00010097"/>
    </source>
</evidence>
<feature type="compositionally biased region" description="Gly residues" evidence="2">
    <location>
        <begin position="1234"/>
        <end position="1243"/>
    </location>
</feature>
<dbReference type="GO" id="GO:0000785">
    <property type="term" value="C:chromatin"/>
    <property type="evidence" value="ECO:0007669"/>
    <property type="project" value="TreeGrafter"/>
</dbReference>
<feature type="compositionally biased region" description="Low complexity" evidence="2">
    <location>
        <begin position="1120"/>
        <end position="1135"/>
    </location>
</feature>
<feature type="region of interest" description="Disordered" evidence="2">
    <location>
        <begin position="1378"/>
        <end position="1498"/>
    </location>
</feature>
<dbReference type="InterPro" id="IPR051571">
    <property type="entry name" value="N-CoR_corepressor"/>
</dbReference>
<feature type="region of interest" description="Disordered" evidence="2">
    <location>
        <begin position="1185"/>
        <end position="1209"/>
    </location>
</feature>
<feature type="region of interest" description="Disordered" evidence="2">
    <location>
        <begin position="1524"/>
        <end position="1560"/>
    </location>
</feature>
<dbReference type="SUPFAM" id="SSF46689">
    <property type="entry name" value="Homeodomain-like"/>
    <property type="match status" value="1"/>
</dbReference>
<sequence>GLLEHGRSWPAIARMVATKTEAQCKNFYFNNKRRYNLDDLVEQHRLPSGGERKLWRQSDGSQDREASCVGGESGSSSTSGAHEQEHDGESDGSGAGNQSSDTESAPSPRPPGGGSAKPTSQAGPSAEWAPGAATPGDVPSLAVKSEKDGTGEDVGPRDEHRRVKVEEEEDDEEEEEAGEGGGDAKKDASKEVVLAAAAAAAGHRDGEEGASEDDSSATCSADEMDVDGDESRCGRFTTEEYATVGNRALKRCDDLQHMVQRAAEIPAMVIDRTRRRQQRLQRRSSLCWSTPLENAQFRMTHPGTALAKQRVLGWPLEAKHLPVGFSTFPQCRSLVKSESLESVRTLEGNETSVWLVCIKAGLSVSRRASPSEQGWKIHGGTRLAATQTSHPLNSCFIHPPDPSKAGPKDLTKPSPQAASPHIPHSSVPPARASNIPSPPPLIPSSKPHGVAGSITQGTPVNYPPPVPGLLAPYQAAGGGGLGGPSPKGSISMGLPRHAEPVKHERGETTNCSNTDVAVYCDVNDSTCSRGQCSATPDRSIAKGTSGPKVLPDSNYRGSITQGIPADALYRIHHPNLRGDDDVIYSGEPLEGKSPALFSPHSTGVVQKAPEVSKPPSGYLEVSAGAKRSYDMMEGRSSAATQYEVRHGSRRARVVRLFHPDADVYASQRVLISMWRTLQKENCSTRGLTPEEHTRMTSGRKKNPPRATEGIDSAPFNSFEPTGKKRKNMGLRLLLRASIKNHSICPCLVRDVPQGTPMRMDPGELRHDVRSLISSRRTPVSGYPGSISHTSPSGGTHAESSAQASGRTPVSGYPGSIAHASPSSSHAENLQASARAAMGYPGSISRGSPVIVRDSSSAKHSEAGQSAGRPSPHERKPNSTPREKSQTPTPERQSVAQNPYEYPVIRGPTPDIHRGALSLSLEQALHSGLLIDPSAYFLPRHMAPVPGYPSYPFFHLPGYPENPALDNTRQTILNDYITSQQMGLPRGMSQRDQTLPPHFSPFMRTAAGASGLERLAYIPGGPMPFDSRAYAAAVSATQGSLPHMVQPSARGDEREKERERDRERESRAQPVQERSPSRKQQGTCVRTNARVRGTQRHGDIMSGVASGAGDPGAHKHTAGFAPRQPDAPARRAPASRPQDRGRRGQERPGPLREHRPHKACGRHEASRCRPDILRSEIALHHQLPGGKIRRTAPPAAPAAPPASVARSQAAAAHERFAAPVAQPVVSASPPHFKVAGGGSGGGAGSDTSKPVNHQAVAAAAVVAAAAAAATAEREEAPENPLFLLSRELKTRGRATMTAANFIHAIITHQISGDKDRQEGSSPLNLDSTSTGAKGNRPFFKSGGSQRWLSSGLQRDSSPSSTHRVITLADHIHEIITLDYTRNRSPRQSPPEAHSTVGGSGGPPPLARGQDSLPVPPPKPRAGEPSPPELTAEQLPSSLPMRKSPDESQDSPSGSEGGLEPASPPTSASSGSEQHDKPPTSSSARGASRPDPRGLAYSPAFFSKLTENTSAMVKSKKQEIYLKSTSTRDVGAGQPGTEIFQMPATPVSGTAHTPTPDPTNNLGLEDIIRKALMGSFED</sequence>
<reference evidence="4" key="2">
    <citation type="submission" date="2025-09" db="UniProtKB">
        <authorList>
            <consortium name="Ensembl"/>
        </authorList>
    </citation>
    <scope>IDENTIFICATION</scope>
</reference>
<feature type="compositionally biased region" description="Polar residues" evidence="2">
    <location>
        <begin position="786"/>
        <end position="807"/>
    </location>
</feature>
<organism evidence="4">
    <name type="scientific">Petromyzon marinus</name>
    <name type="common">Sea lamprey</name>
    <dbReference type="NCBI Taxonomy" id="7757"/>
    <lineage>
        <taxon>Eukaryota</taxon>
        <taxon>Metazoa</taxon>
        <taxon>Chordata</taxon>
        <taxon>Craniata</taxon>
        <taxon>Vertebrata</taxon>
        <taxon>Cyclostomata</taxon>
        <taxon>Hyperoartia</taxon>
        <taxon>Petromyzontiformes</taxon>
        <taxon>Petromyzontidae</taxon>
        <taxon>Petromyzon</taxon>
    </lineage>
</organism>
<dbReference type="STRING" id="7757.ENSPMAP00000005918"/>
<feature type="compositionally biased region" description="Polar residues" evidence="2">
    <location>
        <begin position="1318"/>
        <end position="1331"/>
    </location>
</feature>
<feature type="compositionally biased region" description="Pro residues" evidence="2">
    <location>
        <begin position="1412"/>
        <end position="1426"/>
    </location>
</feature>
<feature type="compositionally biased region" description="Basic and acidic residues" evidence="2">
    <location>
        <begin position="144"/>
        <end position="165"/>
    </location>
</feature>
<accession>S4RL32</accession>
<dbReference type="PANTHER" id="PTHR13992">
    <property type="entry name" value="NUCLEAR RECEPTOR CO-REPRESSOR RELATED NCOR"/>
    <property type="match status" value="1"/>
</dbReference>
<dbReference type="InterPro" id="IPR001005">
    <property type="entry name" value="SANT/Myb"/>
</dbReference>
<feature type="region of interest" description="Disordered" evidence="2">
    <location>
        <begin position="1230"/>
        <end position="1249"/>
    </location>
</feature>
<dbReference type="GO" id="GO:0006357">
    <property type="term" value="P:regulation of transcription by RNA polymerase II"/>
    <property type="evidence" value="ECO:0007669"/>
    <property type="project" value="TreeGrafter"/>
</dbReference>
<feature type="compositionally biased region" description="Acidic residues" evidence="2">
    <location>
        <begin position="166"/>
        <end position="178"/>
    </location>
</feature>
<feature type="region of interest" description="Disordered" evidence="2">
    <location>
        <begin position="47"/>
        <end position="231"/>
    </location>
</feature>
<feature type="region of interest" description="Disordered" evidence="2">
    <location>
        <begin position="774"/>
        <end position="899"/>
    </location>
</feature>
<feature type="compositionally biased region" description="Basic and acidic residues" evidence="2">
    <location>
        <begin position="870"/>
        <end position="884"/>
    </location>
</feature>
<feature type="compositionally biased region" description="Polar residues" evidence="2">
    <location>
        <begin position="885"/>
        <end position="896"/>
    </location>
</feature>
<protein>
    <recommendedName>
        <fullName evidence="3">SANT domain-containing protein</fullName>
    </recommendedName>
</protein>
<dbReference type="PANTHER" id="PTHR13992:SF39">
    <property type="entry name" value="SMRTER, ISOFORM G"/>
    <property type="match status" value="1"/>
</dbReference>
<feature type="region of interest" description="Disordered" evidence="2">
    <location>
        <begin position="1037"/>
        <end position="1166"/>
    </location>
</feature>
<dbReference type="Ensembl" id="ENSPMAT00000005946.1">
    <property type="protein sequence ID" value="ENSPMAP00000005918.1"/>
    <property type="gene ID" value="ENSPMAG00000005368.1"/>
</dbReference>
<feature type="region of interest" description="Disordered" evidence="2">
    <location>
        <begin position="1310"/>
        <end position="1360"/>
    </location>
</feature>
<evidence type="ECO:0000256" key="2">
    <source>
        <dbReference type="SAM" id="MobiDB-lite"/>
    </source>
</evidence>
<feature type="compositionally biased region" description="Polar residues" evidence="2">
    <location>
        <begin position="1545"/>
        <end position="1560"/>
    </location>
</feature>
<dbReference type="GO" id="GO:0005654">
    <property type="term" value="C:nucleoplasm"/>
    <property type="evidence" value="ECO:0007669"/>
    <property type="project" value="UniProtKB-ARBA"/>
</dbReference>
<feature type="domain" description="SANT" evidence="3">
    <location>
        <begin position="1"/>
        <end position="36"/>
    </location>
</feature>
<dbReference type="InterPro" id="IPR009057">
    <property type="entry name" value="Homeodomain-like_sf"/>
</dbReference>
<comment type="similarity">
    <text evidence="1">Belongs to the N-CoR nuclear receptor corepressors family.</text>
</comment>
<dbReference type="OMA" id="KYENSAG"/>
<feature type="compositionally biased region" description="Basic and acidic residues" evidence="2">
    <location>
        <begin position="1049"/>
        <end position="1066"/>
    </location>
</feature>
<feature type="region of interest" description="Disordered" evidence="2">
    <location>
        <begin position="528"/>
        <end position="555"/>
    </location>
</feature>
<dbReference type="HOGENOM" id="CLU_000922_0_0_1"/>
<dbReference type="InterPro" id="IPR017884">
    <property type="entry name" value="SANT_dom"/>
</dbReference>
<proteinExistence type="inferred from homology"/>
<feature type="compositionally biased region" description="Polar residues" evidence="2">
    <location>
        <begin position="1071"/>
        <end position="1085"/>
    </location>
</feature>
<reference evidence="4" key="1">
    <citation type="submission" date="2025-08" db="UniProtKB">
        <authorList>
            <consortium name="Ensembl"/>
        </authorList>
    </citation>
    <scope>IDENTIFICATION</scope>
</reference>
<feature type="compositionally biased region" description="Basic and acidic residues" evidence="2">
    <location>
        <begin position="1136"/>
        <end position="1152"/>
    </location>
</feature>
<dbReference type="GO" id="GO:0032991">
    <property type="term" value="C:protein-containing complex"/>
    <property type="evidence" value="ECO:0007669"/>
    <property type="project" value="UniProtKB-ARBA"/>
</dbReference>
<feature type="compositionally biased region" description="Basic and acidic residues" evidence="2">
    <location>
        <begin position="47"/>
        <end position="66"/>
    </location>
</feature>
<feature type="region of interest" description="Disordered" evidence="2">
    <location>
        <begin position="687"/>
        <end position="723"/>
    </location>
</feature>
<feature type="compositionally biased region" description="Low complexity" evidence="2">
    <location>
        <begin position="815"/>
        <end position="826"/>
    </location>
</feature>
<evidence type="ECO:0000313" key="4">
    <source>
        <dbReference type="Ensembl" id="ENSPMAP00000005918.1"/>
    </source>
</evidence>